<accession>A0A5Q0QCH2</accession>
<dbReference type="KEGG" id="sphe:GFH32_11480"/>
<dbReference type="AlphaFoldDB" id="A0A5Q0QCH2"/>
<dbReference type="Proteomes" id="UP000326921">
    <property type="component" value="Chromosome"/>
</dbReference>
<organism evidence="1 2">
    <name type="scientific">Sphingobacterium zhuxiongii</name>
    <dbReference type="NCBI Taxonomy" id="2662364"/>
    <lineage>
        <taxon>Bacteria</taxon>
        <taxon>Pseudomonadati</taxon>
        <taxon>Bacteroidota</taxon>
        <taxon>Sphingobacteriia</taxon>
        <taxon>Sphingobacteriales</taxon>
        <taxon>Sphingobacteriaceae</taxon>
        <taxon>Sphingobacterium</taxon>
    </lineage>
</organism>
<proteinExistence type="predicted"/>
<name>A0A5Q0QCH2_9SPHI</name>
<keyword evidence="2" id="KW-1185">Reference proteome</keyword>
<evidence type="ECO:0000313" key="1">
    <source>
        <dbReference type="EMBL" id="QGA26899.1"/>
    </source>
</evidence>
<gene>
    <name evidence="1" type="ORF">GFH32_11480</name>
</gene>
<dbReference type="EMBL" id="CP045652">
    <property type="protein sequence ID" value="QGA26899.1"/>
    <property type="molecule type" value="Genomic_DNA"/>
</dbReference>
<reference evidence="1 2" key="1">
    <citation type="submission" date="2019-10" db="EMBL/GenBank/DDBJ databases">
        <authorList>
            <person name="Dong K."/>
        </authorList>
    </citation>
    <scope>NUCLEOTIDE SEQUENCE [LARGE SCALE GENOMIC DNA]</scope>
    <source>
        <strain evidence="2">dk4302</strain>
    </source>
</reference>
<sequence length="91" mass="10888">MDKISDKGYYILNVYNKLKEKDPKWEQIEVLLAVLEDMIKKWEAEQCFTKECSDLCVEIVNKFRNAILQRDQTISIDMSHIYSFEKFMSVK</sequence>
<protein>
    <submittedName>
        <fullName evidence="1">Uncharacterized protein</fullName>
    </submittedName>
</protein>
<dbReference type="RefSeq" id="WP_153511745.1">
    <property type="nucleotide sequence ID" value="NZ_CP045652.1"/>
</dbReference>
<evidence type="ECO:0000313" key="2">
    <source>
        <dbReference type="Proteomes" id="UP000326921"/>
    </source>
</evidence>